<name>A0A0F8XVP7_9ZZZZ</name>
<dbReference type="EMBL" id="LAZR01056979">
    <property type="protein sequence ID" value="KKK73023.1"/>
    <property type="molecule type" value="Genomic_DNA"/>
</dbReference>
<organism evidence="1">
    <name type="scientific">marine sediment metagenome</name>
    <dbReference type="NCBI Taxonomy" id="412755"/>
    <lineage>
        <taxon>unclassified sequences</taxon>
        <taxon>metagenomes</taxon>
        <taxon>ecological metagenomes</taxon>
    </lineage>
</organism>
<comment type="caution">
    <text evidence="1">The sequence shown here is derived from an EMBL/GenBank/DDBJ whole genome shotgun (WGS) entry which is preliminary data.</text>
</comment>
<accession>A0A0F8XVP7</accession>
<feature type="non-terminal residue" evidence="1">
    <location>
        <position position="1"/>
    </location>
</feature>
<dbReference type="NCBIfam" id="TIGR04256">
    <property type="entry name" value="GxxExxY"/>
    <property type="match status" value="1"/>
</dbReference>
<dbReference type="InterPro" id="IPR026350">
    <property type="entry name" value="GxxExxY"/>
</dbReference>
<proteinExistence type="predicted"/>
<reference evidence="1" key="1">
    <citation type="journal article" date="2015" name="Nature">
        <title>Complex archaea that bridge the gap between prokaryotes and eukaryotes.</title>
        <authorList>
            <person name="Spang A."/>
            <person name="Saw J.H."/>
            <person name="Jorgensen S.L."/>
            <person name="Zaremba-Niedzwiedzka K."/>
            <person name="Martijn J."/>
            <person name="Lind A.E."/>
            <person name="van Eijk R."/>
            <person name="Schleper C."/>
            <person name="Guy L."/>
            <person name="Ettema T.J."/>
        </authorList>
    </citation>
    <scope>NUCLEOTIDE SEQUENCE</scope>
</reference>
<sequence length="102" mass="11794">ALGPVHKETVYHNAIAIELKRLKIPFETEKVLKVTYRGETVGIYKPDFIIDDKVILEIKAVPAIAKVMLDQIYYYVRGSKYRLVLLANFGARRLEIKRKIYG</sequence>
<protein>
    <recommendedName>
        <fullName evidence="2">GxxExxY protein</fullName>
    </recommendedName>
</protein>
<gene>
    <name evidence="1" type="ORF">LCGC14_2898030</name>
</gene>
<dbReference type="AlphaFoldDB" id="A0A0F8XVP7"/>
<evidence type="ECO:0008006" key="2">
    <source>
        <dbReference type="Google" id="ProtNLM"/>
    </source>
</evidence>
<evidence type="ECO:0000313" key="1">
    <source>
        <dbReference type="EMBL" id="KKK73023.1"/>
    </source>
</evidence>
<dbReference type="Pfam" id="PF13366">
    <property type="entry name" value="PDDEXK_3"/>
    <property type="match status" value="1"/>
</dbReference>